<dbReference type="Proteomes" id="UP000307720">
    <property type="component" value="Unassembled WGS sequence"/>
</dbReference>
<sequence>MDFSQRTQALTTAYIHSYNLALKEVKNPNLAAQIATAVIMVINTNIPEQPAVNPLAAFFAQLAAQQPEPGEKEGGNHDRAENEAD</sequence>
<evidence type="ECO:0000313" key="1">
    <source>
        <dbReference type="EMBL" id="TGX97699.1"/>
    </source>
</evidence>
<gene>
    <name evidence="1" type="ORF">E5357_11560</name>
</gene>
<dbReference type="EMBL" id="SRZB01000027">
    <property type="protein sequence ID" value="TGX97699.1"/>
    <property type="molecule type" value="Genomic_DNA"/>
</dbReference>
<evidence type="ECO:0000313" key="2">
    <source>
        <dbReference type="Proteomes" id="UP000307720"/>
    </source>
</evidence>
<comment type="caution">
    <text evidence="1">The sequence shown here is derived from an EMBL/GenBank/DDBJ whole genome shotgun (WGS) entry which is preliminary data.</text>
</comment>
<proteinExistence type="predicted"/>
<protein>
    <submittedName>
        <fullName evidence="1">Uncharacterized protein</fullName>
    </submittedName>
</protein>
<accession>A0AC61QXP9</accession>
<name>A0AC61QXP9_9FIRM</name>
<keyword evidence="2" id="KW-1185">Reference proteome</keyword>
<organism evidence="1 2">
    <name type="scientific">Hominisplanchenecus murintestinalis</name>
    <dbReference type="NCBI Taxonomy" id="2941517"/>
    <lineage>
        <taxon>Bacteria</taxon>
        <taxon>Bacillati</taxon>
        <taxon>Bacillota</taxon>
        <taxon>Clostridia</taxon>
        <taxon>Lachnospirales</taxon>
        <taxon>Lachnospiraceae</taxon>
        <taxon>Hominisplanchenecus</taxon>
    </lineage>
</organism>
<reference evidence="1" key="1">
    <citation type="submission" date="2019-04" db="EMBL/GenBank/DDBJ databases">
        <title>Microbes associate with the intestines of laboratory mice.</title>
        <authorList>
            <person name="Navarre W."/>
            <person name="Wong E."/>
            <person name="Huang K."/>
            <person name="Tropini C."/>
            <person name="Ng K."/>
            <person name="Yu B."/>
        </authorList>
    </citation>
    <scope>NUCLEOTIDE SEQUENCE</scope>
    <source>
        <strain evidence="1">NM72_1-8</strain>
    </source>
</reference>